<dbReference type="InterPro" id="IPR009057">
    <property type="entry name" value="Homeodomain-like_sf"/>
</dbReference>
<comment type="caution">
    <text evidence="5">The sequence shown here is derived from an EMBL/GenBank/DDBJ whole genome shotgun (WGS) entry which is preliminary data.</text>
</comment>
<dbReference type="Pfam" id="PF12833">
    <property type="entry name" value="HTH_18"/>
    <property type="match status" value="1"/>
</dbReference>
<evidence type="ECO:0000313" key="5">
    <source>
        <dbReference type="EMBL" id="MVU81779.1"/>
    </source>
</evidence>
<dbReference type="Gene3D" id="1.10.10.60">
    <property type="entry name" value="Homeodomain-like"/>
    <property type="match status" value="1"/>
</dbReference>
<keyword evidence="2" id="KW-0238">DNA-binding</keyword>
<dbReference type="AlphaFoldDB" id="A0A7K1V5P1"/>
<dbReference type="Pfam" id="PF12625">
    <property type="entry name" value="Arabinose_bd"/>
    <property type="match status" value="1"/>
</dbReference>
<keyword evidence="1" id="KW-0805">Transcription regulation</keyword>
<dbReference type="EMBL" id="WRPP01000007">
    <property type="protein sequence ID" value="MVU81779.1"/>
    <property type="molecule type" value="Genomic_DNA"/>
</dbReference>
<dbReference type="RefSeq" id="WP_157391389.1">
    <property type="nucleotide sequence ID" value="NZ_WRPP01000007.1"/>
</dbReference>
<evidence type="ECO:0000313" key="6">
    <source>
        <dbReference type="Proteomes" id="UP000466794"/>
    </source>
</evidence>
<name>A0A7K1V5P1_9NOCA</name>
<keyword evidence="6" id="KW-1185">Reference proteome</keyword>
<gene>
    <name evidence="5" type="ORF">GPX89_31650</name>
</gene>
<dbReference type="Proteomes" id="UP000466794">
    <property type="component" value="Unassembled WGS sequence"/>
</dbReference>
<organism evidence="5 6">
    <name type="scientific">Nocardia terrae</name>
    <dbReference type="NCBI Taxonomy" id="2675851"/>
    <lineage>
        <taxon>Bacteria</taxon>
        <taxon>Bacillati</taxon>
        <taxon>Actinomycetota</taxon>
        <taxon>Actinomycetes</taxon>
        <taxon>Mycobacteriales</taxon>
        <taxon>Nocardiaceae</taxon>
        <taxon>Nocardia</taxon>
    </lineage>
</organism>
<evidence type="ECO:0000256" key="1">
    <source>
        <dbReference type="ARBA" id="ARBA00023015"/>
    </source>
</evidence>
<dbReference type="PROSITE" id="PS01124">
    <property type="entry name" value="HTH_ARAC_FAMILY_2"/>
    <property type="match status" value="1"/>
</dbReference>
<keyword evidence="3" id="KW-0804">Transcription</keyword>
<sequence>MSVSTPASTVSTPVSTVSTSASTVSSHIAGILVDAALSAGAGTDRIAQLLGWDPELLRDRSFRIPVGDVSRLWGLLYTLAGPRAGVLAADRAEHGRLYVWDYLISNAPTLADGLREAARFNTTICDPKVGLEVIEDGSLLTARYFDLPHREPLDALVREFAAVVTARRAVAGFGDAGIPVRVEFSHSAPADRGYLVRALGTGNIHFDQPRDAITFLGTGAPVRPNDPLLQGILREHAERMLESGDPEPPWLEAFRRVLRARLSDRATGGARLDEVAKRLGVSERTLQRRLADHRTTWRVELETVRRDLAIALLRNGSDSIQSIALQLGYRDHRVLARAFRRWTGQSPAGFRRAIAN</sequence>
<dbReference type="GO" id="GO:0003700">
    <property type="term" value="F:DNA-binding transcription factor activity"/>
    <property type="evidence" value="ECO:0007669"/>
    <property type="project" value="InterPro"/>
</dbReference>
<evidence type="ECO:0000259" key="4">
    <source>
        <dbReference type="PROSITE" id="PS01124"/>
    </source>
</evidence>
<dbReference type="GO" id="GO:0000976">
    <property type="term" value="F:transcription cis-regulatory region binding"/>
    <property type="evidence" value="ECO:0007669"/>
    <property type="project" value="TreeGrafter"/>
</dbReference>
<dbReference type="PANTHER" id="PTHR47894:SF1">
    <property type="entry name" value="HTH-TYPE TRANSCRIPTIONAL REGULATOR VQSM"/>
    <property type="match status" value="1"/>
</dbReference>
<dbReference type="SUPFAM" id="SSF46689">
    <property type="entry name" value="Homeodomain-like"/>
    <property type="match status" value="1"/>
</dbReference>
<feature type="domain" description="HTH araC/xylS-type" evidence="4">
    <location>
        <begin position="252"/>
        <end position="353"/>
    </location>
</feature>
<dbReference type="GO" id="GO:0005829">
    <property type="term" value="C:cytosol"/>
    <property type="evidence" value="ECO:0007669"/>
    <property type="project" value="TreeGrafter"/>
</dbReference>
<dbReference type="PANTHER" id="PTHR47894">
    <property type="entry name" value="HTH-TYPE TRANSCRIPTIONAL REGULATOR GADX"/>
    <property type="match status" value="1"/>
</dbReference>
<evidence type="ECO:0000256" key="3">
    <source>
        <dbReference type="ARBA" id="ARBA00023163"/>
    </source>
</evidence>
<dbReference type="InterPro" id="IPR018060">
    <property type="entry name" value="HTH_AraC"/>
</dbReference>
<evidence type="ECO:0000256" key="2">
    <source>
        <dbReference type="ARBA" id="ARBA00023125"/>
    </source>
</evidence>
<proteinExistence type="predicted"/>
<accession>A0A7K1V5P1</accession>
<dbReference type="SMART" id="SM00342">
    <property type="entry name" value="HTH_ARAC"/>
    <property type="match status" value="1"/>
</dbReference>
<protein>
    <submittedName>
        <fullName evidence="5">Helix-turn-helix domain-containing protein</fullName>
    </submittedName>
</protein>
<reference evidence="5 6" key="1">
    <citation type="submission" date="2019-12" db="EMBL/GenBank/DDBJ databases">
        <title>Nocardia sp. nov. ET3-3 isolated from soil.</title>
        <authorList>
            <person name="Kanchanasin P."/>
            <person name="Tanasupawat S."/>
            <person name="Yuki M."/>
            <person name="Kudo T."/>
        </authorList>
    </citation>
    <scope>NUCLEOTIDE SEQUENCE [LARGE SCALE GENOMIC DNA]</scope>
    <source>
        <strain evidence="5 6">ET3-3</strain>
    </source>
</reference>
<dbReference type="InterPro" id="IPR032687">
    <property type="entry name" value="AraC-type_N"/>
</dbReference>